<gene>
    <name evidence="2" type="ORF">SS7213T_01943</name>
</gene>
<name>G5JG24_9STAP</name>
<dbReference type="RefSeq" id="WP_002462040.1">
    <property type="nucleotide sequence ID" value="NZ_AEUN01000038.1"/>
</dbReference>
<evidence type="ECO:0008006" key="4">
    <source>
        <dbReference type="Google" id="ProtNLM"/>
    </source>
</evidence>
<sequence>MTAKFFSSMLISLLIGLTLSIFFSVLYAQGQYYPLNPMSTIGQFYFTYFSEPTIMIISIVLWLLIGFVFYIGSLIFNATDWSITTATMSHFIVTYFGFLPLAILAGWFPITIINLLFFTIIFIAIYIIIWLINYFKNKRYVQAINQELQQKRH</sequence>
<keyword evidence="3" id="KW-1185">Reference proteome</keyword>
<evidence type="ECO:0000256" key="1">
    <source>
        <dbReference type="SAM" id="Phobius"/>
    </source>
</evidence>
<comment type="caution">
    <text evidence="2">The sequence shown here is derived from an EMBL/GenBank/DDBJ whole genome shotgun (WGS) entry which is preliminary data.</text>
</comment>
<protein>
    <recommendedName>
        <fullName evidence="4">DUF3021 domain-containing protein</fullName>
    </recommendedName>
</protein>
<feature type="transmembrane region" description="Helical" evidence="1">
    <location>
        <begin position="88"/>
        <end position="110"/>
    </location>
</feature>
<dbReference type="Pfam" id="PF11457">
    <property type="entry name" value="DUF3021"/>
    <property type="match status" value="1"/>
</dbReference>
<accession>G5JG24</accession>
<feature type="transmembrane region" description="Helical" evidence="1">
    <location>
        <begin position="116"/>
        <end position="135"/>
    </location>
</feature>
<dbReference type="Proteomes" id="UP000005413">
    <property type="component" value="Unassembled WGS sequence"/>
</dbReference>
<organism evidence="2 3">
    <name type="scientific">Staphylococcus simiae CCM 7213 = CCUG 51256</name>
    <dbReference type="NCBI Taxonomy" id="911238"/>
    <lineage>
        <taxon>Bacteria</taxon>
        <taxon>Bacillati</taxon>
        <taxon>Bacillota</taxon>
        <taxon>Bacilli</taxon>
        <taxon>Bacillales</taxon>
        <taxon>Staphylococcaceae</taxon>
        <taxon>Staphylococcus</taxon>
    </lineage>
</organism>
<reference evidence="2 3" key="1">
    <citation type="journal article" date="2012" name="BMC Genomics">
        <title>Comparative genomic analysis of the genus Staphylococcus including Staphylococcus aureus and its newly described sister species Staphylococcus simiae.</title>
        <authorList>
            <person name="Suzuki H."/>
            <person name="Lefebure T."/>
            <person name="Pavinski Bitar P."/>
            <person name="Stanhope M.J."/>
        </authorList>
    </citation>
    <scope>NUCLEOTIDE SEQUENCE [LARGE SCALE GENOMIC DNA]</scope>
    <source>
        <strain evidence="2 3">CCM 7213</strain>
    </source>
</reference>
<proteinExistence type="predicted"/>
<keyword evidence="1" id="KW-1133">Transmembrane helix</keyword>
<dbReference type="EMBL" id="AEUN01000038">
    <property type="protein sequence ID" value="EHJ08856.1"/>
    <property type="molecule type" value="Genomic_DNA"/>
</dbReference>
<feature type="transmembrane region" description="Helical" evidence="1">
    <location>
        <begin position="52"/>
        <end position="76"/>
    </location>
</feature>
<evidence type="ECO:0000313" key="3">
    <source>
        <dbReference type="Proteomes" id="UP000005413"/>
    </source>
</evidence>
<dbReference type="AlphaFoldDB" id="G5JG24"/>
<evidence type="ECO:0000313" key="2">
    <source>
        <dbReference type="EMBL" id="EHJ08856.1"/>
    </source>
</evidence>
<keyword evidence="1" id="KW-0472">Membrane</keyword>
<dbReference type="PATRIC" id="fig|911238.3.peg.359"/>
<keyword evidence="1" id="KW-0812">Transmembrane</keyword>
<dbReference type="OrthoDB" id="1698302at2"/>
<dbReference type="InterPro" id="IPR021560">
    <property type="entry name" value="DUF3021"/>
</dbReference>